<dbReference type="InterPro" id="IPR051081">
    <property type="entry name" value="HTH_MetalResp_TranReg"/>
</dbReference>
<keyword evidence="1" id="KW-0805">Transcription regulation</keyword>
<evidence type="ECO:0000256" key="2">
    <source>
        <dbReference type="ARBA" id="ARBA00023125"/>
    </source>
</evidence>
<dbReference type="InterPro" id="IPR033913">
    <property type="entry name" value="MTH1175_dom"/>
</dbReference>
<keyword evidence="2" id="KW-0238">DNA-binding</keyword>
<dbReference type="Proteomes" id="UP001299220">
    <property type="component" value="Unassembled WGS sequence"/>
</dbReference>
<protein>
    <submittedName>
        <fullName evidence="5">Metalloregulator ArsR/SmtB family transcription factor</fullName>
    </submittedName>
</protein>
<dbReference type="Gene3D" id="3.30.420.130">
    <property type="entry name" value="Dinitrogenase iron-molybdenum cofactor biosynthesis domain"/>
    <property type="match status" value="1"/>
</dbReference>
<dbReference type="InterPro" id="IPR001845">
    <property type="entry name" value="HTH_ArsR_DNA-bd_dom"/>
</dbReference>
<keyword evidence="3" id="KW-0804">Transcription</keyword>
<dbReference type="PANTHER" id="PTHR33154">
    <property type="entry name" value="TRANSCRIPTIONAL REGULATOR, ARSR FAMILY"/>
    <property type="match status" value="1"/>
</dbReference>
<dbReference type="SUPFAM" id="SSF53146">
    <property type="entry name" value="Nitrogenase accessory factor-like"/>
    <property type="match status" value="1"/>
</dbReference>
<keyword evidence="6" id="KW-1185">Reference proteome</keyword>
<dbReference type="PRINTS" id="PR00778">
    <property type="entry name" value="HTHARSR"/>
</dbReference>
<dbReference type="Gene3D" id="1.10.10.10">
    <property type="entry name" value="Winged helix-like DNA-binding domain superfamily/Winged helix DNA-binding domain"/>
    <property type="match status" value="1"/>
</dbReference>
<gene>
    <name evidence="5" type="ORF">JQM67_03925</name>
</gene>
<dbReference type="Pfam" id="PF02579">
    <property type="entry name" value="Nitro_FeMo-Co"/>
    <property type="match status" value="1"/>
</dbReference>
<dbReference type="InterPro" id="IPR003731">
    <property type="entry name" value="Di-Nase_FeMo-co_biosynth"/>
</dbReference>
<dbReference type="PROSITE" id="PS50987">
    <property type="entry name" value="HTH_ARSR_2"/>
    <property type="match status" value="1"/>
</dbReference>
<dbReference type="InterPro" id="IPR011991">
    <property type="entry name" value="ArsR-like_HTH"/>
</dbReference>
<dbReference type="SMART" id="SM00418">
    <property type="entry name" value="HTH_ARSR"/>
    <property type="match status" value="1"/>
</dbReference>
<dbReference type="NCBIfam" id="NF033788">
    <property type="entry name" value="HTH_metalloreg"/>
    <property type="match status" value="1"/>
</dbReference>
<organism evidence="5 6">
    <name type="scientific">Anaeromassilibacillus senegalensis</name>
    <dbReference type="NCBI Taxonomy" id="1673717"/>
    <lineage>
        <taxon>Bacteria</taxon>
        <taxon>Bacillati</taxon>
        <taxon>Bacillota</taxon>
        <taxon>Clostridia</taxon>
        <taxon>Eubacteriales</taxon>
        <taxon>Acutalibacteraceae</taxon>
        <taxon>Anaeromassilibacillus</taxon>
    </lineage>
</organism>
<proteinExistence type="predicted"/>
<comment type="caution">
    <text evidence="5">The sequence shown here is derived from an EMBL/GenBank/DDBJ whole genome shotgun (WGS) entry which is preliminary data.</text>
</comment>
<dbReference type="PANTHER" id="PTHR33154:SF33">
    <property type="entry name" value="TRANSCRIPTIONAL REPRESSOR SDPR"/>
    <property type="match status" value="1"/>
</dbReference>
<dbReference type="InterPro" id="IPR036105">
    <property type="entry name" value="DiNase_FeMo-co_biosyn_sf"/>
</dbReference>
<dbReference type="Pfam" id="PF01022">
    <property type="entry name" value="HTH_5"/>
    <property type="match status" value="1"/>
</dbReference>
<dbReference type="EMBL" id="JAFBIT010000001">
    <property type="protein sequence ID" value="MCF2651741.1"/>
    <property type="molecule type" value="Genomic_DNA"/>
</dbReference>
<reference evidence="5 6" key="1">
    <citation type="submission" date="2020-12" db="EMBL/GenBank/DDBJ databases">
        <title>Whole genome sequences of gut porcine anaerobes.</title>
        <authorList>
            <person name="Kubasova T."/>
            <person name="Jahodarova E."/>
            <person name="Rychlik I."/>
        </authorList>
    </citation>
    <scope>NUCLEOTIDE SEQUENCE [LARGE SCALE GENOMIC DNA]</scope>
    <source>
        <strain evidence="5 6">An867</strain>
    </source>
</reference>
<dbReference type="SUPFAM" id="SSF46785">
    <property type="entry name" value="Winged helix' DNA-binding domain"/>
    <property type="match status" value="1"/>
</dbReference>
<dbReference type="InterPro" id="IPR036390">
    <property type="entry name" value="WH_DNA-bd_sf"/>
</dbReference>
<evidence type="ECO:0000256" key="3">
    <source>
        <dbReference type="ARBA" id="ARBA00023163"/>
    </source>
</evidence>
<evidence type="ECO:0000256" key="1">
    <source>
        <dbReference type="ARBA" id="ARBA00023015"/>
    </source>
</evidence>
<dbReference type="CDD" id="cd00851">
    <property type="entry name" value="MTH1175"/>
    <property type="match status" value="1"/>
</dbReference>
<name>A0ABS9CKT0_9FIRM</name>
<accession>A0ABS9CKT0</accession>
<dbReference type="InterPro" id="IPR036388">
    <property type="entry name" value="WH-like_DNA-bd_sf"/>
</dbReference>
<dbReference type="CDD" id="cd00090">
    <property type="entry name" value="HTH_ARSR"/>
    <property type="match status" value="1"/>
</dbReference>
<evidence type="ECO:0000313" key="6">
    <source>
        <dbReference type="Proteomes" id="UP001299220"/>
    </source>
</evidence>
<feature type="domain" description="HTH arsR-type" evidence="4">
    <location>
        <begin position="1"/>
        <end position="89"/>
    </location>
</feature>
<dbReference type="RefSeq" id="WP_235322744.1">
    <property type="nucleotide sequence ID" value="NZ_JAFBIT010000001.1"/>
</dbReference>
<sequence length="265" mass="28104">MAITASFRALADENRMLILRLLLRRNCCVRALSRQLDISEAAVSQHLKILRETGLILGEKCGYFTHYTVNRTTLAELADALYEMASSPNRMPCTQQHGGCSRAEYEKCRNASEPAPPTETAVKHDLKGSTTMKIAVTYQNGLIFQHFGHCEAFKFYEVENNKVVSSAVVSAIGSGHGALAGFLKANGADALICGGIGGGARMALAEAGIELFPGASGSADAAVTSLLNGTLIFNPDTVCSHHHGEGHTCGSHSCGEDKHGCAGNH</sequence>
<evidence type="ECO:0000259" key="4">
    <source>
        <dbReference type="PROSITE" id="PS50987"/>
    </source>
</evidence>
<evidence type="ECO:0000313" key="5">
    <source>
        <dbReference type="EMBL" id="MCF2651741.1"/>
    </source>
</evidence>